<evidence type="ECO:0000313" key="6">
    <source>
        <dbReference type="EMBL" id="GIM87116.1"/>
    </source>
</evidence>
<keyword evidence="4" id="KW-0904">Protein phosphatase</keyword>
<dbReference type="CDD" id="cd16343">
    <property type="entry name" value="LMWPTP"/>
    <property type="match status" value="1"/>
</dbReference>
<dbReference type="PANTHER" id="PTHR11717">
    <property type="entry name" value="LOW MOLECULAR WEIGHT PROTEIN TYROSINE PHOSPHATASE"/>
    <property type="match status" value="1"/>
</dbReference>
<accession>A0ABQ4JY89</accession>
<evidence type="ECO:0000256" key="4">
    <source>
        <dbReference type="ARBA" id="ARBA00022912"/>
    </source>
</evidence>
<feature type="domain" description="Phosphotyrosine protein phosphatase I" evidence="5">
    <location>
        <begin position="23"/>
        <end position="169"/>
    </location>
</feature>
<evidence type="ECO:0000313" key="7">
    <source>
        <dbReference type="Proteomes" id="UP000677457"/>
    </source>
</evidence>
<protein>
    <recommendedName>
        <fullName evidence="2">protein-tyrosine-phosphatase</fullName>
        <ecNumber evidence="2">3.1.3.48</ecNumber>
    </recommendedName>
</protein>
<dbReference type="EMBL" id="BOQM01000030">
    <property type="protein sequence ID" value="GIM87116.1"/>
    <property type="molecule type" value="Genomic_DNA"/>
</dbReference>
<evidence type="ECO:0000256" key="2">
    <source>
        <dbReference type="ARBA" id="ARBA00013064"/>
    </source>
</evidence>
<gene>
    <name evidence="6" type="ORF">Sar04_38520</name>
</gene>
<dbReference type="EC" id="3.1.3.48" evidence="2"/>
<dbReference type="SMART" id="SM00226">
    <property type="entry name" value="LMWPc"/>
    <property type="match status" value="1"/>
</dbReference>
<name>A0ABQ4JY89_SALAC</name>
<dbReference type="InterPro" id="IPR023485">
    <property type="entry name" value="Ptyr_pPase"/>
</dbReference>
<dbReference type="PANTHER" id="PTHR11717:SF7">
    <property type="entry name" value="LOW MOLECULAR WEIGHT PHOSPHOTYROSINE PROTEIN PHOSPHATASE"/>
    <property type="match status" value="1"/>
</dbReference>
<proteinExistence type="inferred from homology"/>
<dbReference type="InterPro" id="IPR036196">
    <property type="entry name" value="Ptyr_pPase_sf"/>
</dbReference>
<keyword evidence="7" id="KW-1185">Reference proteome</keyword>
<dbReference type="PRINTS" id="PR00719">
    <property type="entry name" value="LMWPTPASE"/>
</dbReference>
<dbReference type="InterPro" id="IPR050438">
    <property type="entry name" value="LMW_PTPase"/>
</dbReference>
<organism evidence="6 7">
    <name type="scientific">Salinispora arenicola</name>
    <dbReference type="NCBI Taxonomy" id="168697"/>
    <lineage>
        <taxon>Bacteria</taxon>
        <taxon>Bacillati</taxon>
        <taxon>Actinomycetota</taxon>
        <taxon>Actinomycetes</taxon>
        <taxon>Micromonosporales</taxon>
        <taxon>Micromonosporaceae</taxon>
        <taxon>Salinispora</taxon>
    </lineage>
</organism>
<dbReference type="Proteomes" id="UP000677457">
    <property type="component" value="Unassembled WGS sequence"/>
</dbReference>
<comment type="caution">
    <text evidence="6">The sequence shown here is derived from an EMBL/GenBank/DDBJ whole genome shotgun (WGS) entry which is preliminary data.</text>
</comment>
<evidence type="ECO:0000259" key="5">
    <source>
        <dbReference type="SMART" id="SM00226"/>
    </source>
</evidence>
<reference evidence="6 7" key="1">
    <citation type="submission" date="2021-03" db="EMBL/GenBank/DDBJ databases">
        <title>Whole genome shotgun sequence of Salinispora arenicola NBRC 105043.</title>
        <authorList>
            <person name="Komaki H."/>
            <person name="Tamura T."/>
        </authorList>
    </citation>
    <scope>NUCLEOTIDE SEQUENCE [LARGE SCALE GENOMIC DNA]</scope>
    <source>
        <strain evidence="6 7">NBRC 105043</strain>
    </source>
</reference>
<dbReference type="SUPFAM" id="SSF52788">
    <property type="entry name" value="Phosphotyrosine protein phosphatases I"/>
    <property type="match status" value="1"/>
</dbReference>
<dbReference type="Pfam" id="PF01451">
    <property type="entry name" value="LMWPc"/>
    <property type="match status" value="1"/>
</dbReference>
<comment type="similarity">
    <text evidence="1">Belongs to the low molecular weight phosphotyrosine protein phosphatase family.</text>
</comment>
<keyword evidence="3" id="KW-0378">Hydrolase</keyword>
<dbReference type="InterPro" id="IPR017867">
    <property type="entry name" value="Tyr_phospatase_low_mol_wt"/>
</dbReference>
<evidence type="ECO:0000256" key="1">
    <source>
        <dbReference type="ARBA" id="ARBA00011063"/>
    </source>
</evidence>
<sequence length="191" mass="21274">MLRAVTDPKSARLDLMTPQDKRLHICIVCTENICRSPIAALVLGKHVRREGLADRVTVSSAGVEDWHVGKPADHRAVSVLRLSDYPVIHTAKKIDDRDLAADLLLAMDSGHYQVLARMLGESSRLRMFRSFAPQTLTQQDVPDPYHGEPQGFDEVLSMVEDGTVGILEWIRETLGIYPGKRTTETVGDTRC</sequence>
<evidence type="ECO:0000256" key="3">
    <source>
        <dbReference type="ARBA" id="ARBA00022801"/>
    </source>
</evidence>
<dbReference type="Gene3D" id="3.40.50.2300">
    <property type="match status" value="1"/>
</dbReference>